<proteinExistence type="predicted"/>
<feature type="domain" description="PKD" evidence="2">
    <location>
        <begin position="415"/>
        <end position="463"/>
    </location>
</feature>
<evidence type="ECO:0000256" key="1">
    <source>
        <dbReference type="SAM" id="SignalP"/>
    </source>
</evidence>
<feature type="chain" id="PRO_5037658362" evidence="1">
    <location>
        <begin position="20"/>
        <end position="900"/>
    </location>
</feature>
<dbReference type="Pfam" id="PF18911">
    <property type="entry name" value="PKD_4"/>
    <property type="match status" value="1"/>
</dbReference>
<dbReference type="Proteomes" id="UP000628448">
    <property type="component" value="Unassembled WGS sequence"/>
</dbReference>
<dbReference type="InterPro" id="IPR013783">
    <property type="entry name" value="Ig-like_fold"/>
</dbReference>
<dbReference type="EMBL" id="JADWYR010000001">
    <property type="protein sequence ID" value="MBG9376023.1"/>
    <property type="molecule type" value="Genomic_DNA"/>
</dbReference>
<evidence type="ECO:0000313" key="4">
    <source>
        <dbReference type="Proteomes" id="UP000628448"/>
    </source>
</evidence>
<dbReference type="SMART" id="SM00089">
    <property type="entry name" value="PKD"/>
    <property type="match status" value="2"/>
</dbReference>
<keyword evidence="1" id="KW-0732">Signal</keyword>
<dbReference type="NCBIfam" id="TIGR04131">
    <property type="entry name" value="Bac_Flav_CTERM"/>
    <property type="match status" value="1"/>
</dbReference>
<dbReference type="Pfam" id="PF13585">
    <property type="entry name" value="CHU_C"/>
    <property type="match status" value="1"/>
</dbReference>
<accession>A0A931E2T1</accession>
<reference evidence="3" key="1">
    <citation type="submission" date="2020-11" db="EMBL/GenBank/DDBJ databases">
        <title>Bacterial whole genome sequence for Panacibacter sp. DH6.</title>
        <authorList>
            <person name="Le V."/>
            <person name="Ko S."/>
            <person name="Ahn C.-Y."/>
            <person name="Oh H.-M."/>
        </authorList>
    </citation>
    <scope>NUCLEOTIDE SEQUENCE</scope>
    <source>
        <strain evidence="3">DH6</strain>
    </source>
</reference>
<protein>
    <submittedName>
        <fullName evidence="3">Gliding motility-associated C-terminal domain-containing protein</fullName>
    </submittedName>
</protein>
<sequence length="900" mass="99639">MRFFILTLFSILLYTAVQAQNTCPPNIDFEQGDFSHWDFSTGTTYSSGVQNVIDLKPDATDTMSIRHKIISADPSGVIPLDPYGKFPQLCPYGGKYSVKLGNDDVNAQAEGISYTFNVPTTEDTFSFTYFYAVVFQDPQHSPYEQPRFFVTAYETGTGNLINCASYNYISNGQIPGFKHTAPNSDILYKEWSPVSIQFVGLAGKQVTLEFKTGDCTLGGHFGYAYLDVGSGCSNILATAPYCIETNALLLNAPYGFKYYTWYNEDYSKILGTSQNLTLSPPPVTTGKFWVDLEPYPGYGCRDTVYSIVTPLPVPDTPKGKTLYYFCQHENAPPLEATAAINSDLLWYTDTLQPGSAEPLIPATNKAGTFYYYVSQKVLFGCESFKKKLTVHVEPVPVAAFSASSTSGCQEDNVFTFFNHSTNLSNPTLQWDFGDTSTLLTKDTVQHSFKDYGRFSVTLKVTNSGVCENTQQAIITVVPKPVADFIYPGTVCQNETVLSLTDQSNVPQQLSNINTWQWMINGTPDNVQNPASFIPPAAGPIPVSLVVTTDEGCVSDTVTKTIEVRNQPVAAYRLDPPLCDNKTLHLQDASWLPATVTGEVINTWKWQVNNTSFTAQNPATVFAEGDYALTLQATTNYGCNSIPKDSFFHVFPHPSTSLHVSDSCVYRTIKYTATDLTGLVSEWYWDLGNGQKKGNHELTKYFMNEGDNAFTLYAKTIHGCTDTIHRPLTIFKNKAFAGYDTLAAKNQPVQLNANGGNNNHYTWSPPIGLSDTHIENPVATYDRELRYRLDAVTNEGCDAHSTILIKRYLGPDILIPTGFTPNRDGKNDALKAIPVGMKSLDYFAVYNRYGERVFYTRDFTKGWDGTINGMPAALTAYAVVAEATDYTGKKFIKRGTVVLIR</sequence>
<evidence type="ECO:0000259" key="2">
    <source>
        <dbReference type="PROSITE" id="PS50093"/>
    </source>
</evidence>
<dbReference type="PROSITE" id="PS50093">
    <property type="entry name" value="PKD"/>
    <property type="match status" value="1"/>
</dbReference>
<evidence type="ECO:0000313" key="3">
    <source>
        <dbReference type="EMBL" id="MBG9376023.1"/>
    </source>
</evidence>
<dbReference type="InterPro" id="IPR022409">
    <property type="entry name" value="PKD/Chitinase_dom"/>
</dbReference>
<dbReference type="CDD" id="cd00146">
    <property type="entry name" value="PKD"/>
    <property type="match status" value="1"/>
</dbReference>
<comment type="caution">
    <text evidence="3">The sequence shown here is derived from an EMBL/GenBank/DDBJ whole genome shotgun (WGS) entry which is preliminary data.</text>
</comment>
<feature type="signal peptide" evidence="1">
    <location>
        <begin position="1"/>
        <end position="19"/>
    </location>
</feature>
<dbReference type="RefSeq" id="WP_196990045.1">
    <property type="nucleotide sequence ID" value="NZ_JADWYR010000001.1"/>
</dbReference>
<dbReference type="Gene3D" id="2.60.40.10">
    <property type="entry name" value="Immunoglobulins"/>
    <property type="match status" value="3"/>
</dbReference>
<keyword evidence="4" id="KW-1185">Reference proteome</keyword>
<gene>
    <name evidence="3" type="ORF">I5907_07245</name>
</gene>
<name>A0A931E2T1_9BACT</name>
<organism evidence="3 4">
    <name type="scientific">Panacibacter microcysteis</name>
    <dbReference type="NCBI Taxonomy" id="2793269"/>
    <lineage>
        <taxon>Bacteria</taxon>
        <taxon>Pseudomonadati</taxon>
        <taxon>Bacteroidota</taxon>
        <taxon>Chitinophagia</taxon>
        <taxon>Chitinophagales</taxon>
        <taxon>Chitinophagaceae</taxon>
        <taxon>Panacibacter</taxon>
    </lineage>
</organism>
<dbReference type="InterPro" id="IPR000601">
    <property type="entry name" value="PKD_dom"/>
</dbReference>
<dbReference type="InterPro" id="IPR035986">
    <property type="entry name" value="PKD_dom_sf"/>
</dbReference>
<dbReference type="SUPFAM" id="SSF49299">
    <property type="entry name" value="PKD domain"/>
    <property type="match status" value="3"/>
</dbReference>
<dbReference type="AlphaFoldDB" id="A0A931E2T1"/>
<dbReference type="InterPro" id="IPR026341">
    <property type="entry name" value="T9SS_type_B"/>
</dbReference>